<keyword evidence="8" id="KW-1185">Reference proteome</keyword>
<dbReference type="EMBL" id="CAJVPY010059468">
    <property type="protein sequence ID" value="CAG8820521.1"/>
    <property type="molecule type" value="Genomic_DNA"/>
</dbReference>
<dbReference type="PANTHER" id="PTHR24303">
    <property type="entry name" value="HEME-BINDING MONOOXYGENASE FAMILY"/>
    <property type="match status" value="1"/>
</dbReference>
<evidence type="ECO:0000256" key="2">
    <source>
        <dbReference type="ARBA" id="ARBA00022723"/>
    </source>
</evidence>
<dbReference type="PROSITE" id="PS00086">
    <property type="entry name" value="CYTOCHROME_P450"/>
    <property type="match status" value="1"/>
</dbReference>
<reference evidence="7" key="1">
    <citation type="submission" date="2021-06" db="EMBL/GenBank/DDBJ databases">
        <authorList>
            <person name="Kallberg Y."/>
            <person name="Tangrot J."/>
            <person name="Rosling A."/>
        </authorList>
    </citation>
    <scope>NUCLEOTIDE SEQUENCE</scope>
    <source>
        <strain evidence="7">MA453B</strain>
    </source>
</reference>
<dbReference type="Gene3D" id="1.10.630.10">
    <property type="entry name" value="Cytochrome P450"/>
    <property type="match status" value="1"/>
</dbReference>
<keyword evidence="4 6" id="KW-0408">Iron</keyword>
<evidence type="ECO:0000256" key="4">
    <source>
        <dbReference type="ARBA" id="ARBA00023004"/>
    </source>
</evidence>
<comment type="similarity">
    <text evidence="6">Belongs to the cytochrome P450 family.</text>
</comment>
<dbReference type="Proteomes" id="UP000789405">
    <property type="component" value="Unassembled WGS sequence"/>
</dbReference>
<keyword evidence="3 6" id="KW-0560">Oxidoreductase</keyword>
<evidence type="ECO:0000256" key="5">
    <source>
        <dbReference type="ARBA" id="ARBA00023033"/>
    </source>
</evidence>
<evidence type="ECO:0000313" key="7">
    <source>
        <dbReference type="EMBL" id="CAG8820521.1"/>
    </source>
</evidence>
<dbReference type="GO" id="GO:0016705">
    <property type="term" value="F:oxidoreductase activity, acting on paired donors, with incorporation or reduction of molecular oxygen"/>
    <property type="evidence" value="ECO:0007669"/>
    <property type="project" value="InterPro"/>
</dbReference>
<dbReference type="Pfam" id="PF00067">
    <property type="entry name" value="p450"/>
    <property type="match status" value="1"/>
</dbReference>
<proteinExistence type="inferred from homology"/>
<keyword evidence="5 6" id="KW-0503">Monooxygenase</keyword>
<dbReference type="InterPro" id="IPR036396">
    <property type="entry name" value="Cyt_P450_sf"/>
</dbReference>
<feature type="non-terminal residue" evidence="7">
    <location>
        <position position="143"/>
    </location>
</feature>
<dbReference type="OrthoDB" id="2385768at2759"/>
<keyword evidence="6" id="KW-0349">Heme</keyword>
<evidence type="ECO:0000256" key="1">
    <source>
        <dbReference type="ARBA" id="ARBA00001971"/>
    </source>
</evidence>
<evidence type="ECO:0000256" key="3">
    <source>
        <dbReference type="ARBA" id="ARBA00023002"/>
    </source>
</evidence>
<dbReference type="GO" id="GO:0005506">
    <property type="term" value="F:iron ion binding"/>
    <property type="evidence" value="ECO:0007669"/>
    <property type="project" value="InterPro"/>
</dbReference>
<comment type="cofactor">
    <cofactor evidence="1">
        <name>heme</name>
        <dbReference type="ChEBI" id="CHEBI:30413"/>
    </cofactor>
</comment>
<protein>
    <submittedName>
        <fullName evidence="7">22195_t:CDS:1</fullName>
    </submittedName>
</protein>
<accession>A0A9N9PH93</accession>
<evidence type="ECO:0000256" key="6">
    <source>
        <dbReference type="RuleBase" id="RU000461"/>
    </source>
</evidence>
<sequence>GLNIVKLMIMSIIWHLYEKKNRKWRNILFDEVKILNKDSFDYTKLASLSNFNMFISEVIRYESSFSFLNNYTIKDFEMVIGEKVYKFKKGTYIISNIYMIHHKKDSLLEFDPSRFLNKNDDLCFIPFGTGGRSCPGKSIGLSM</sequence>
<dbReference type="InterPro" id="IPR017972">
    <property type="entry name" value="Cyt_P450_CS"/>
</dbReference>
<dbReference type="AlphaFoldDB" id="A0A9N9PH93"/>
<comment type="caution">
    <text evidence="7">The sequence shown here is derived from an EMBL/GenBank/DDBJ whole genome shotgun (WGS) entry which is preliminary data.</text>
</comment>
<gene>
    <name evidence="7" type="ORF">DERYTH_LOCUS26973</name>
</gene>
<evidence type="ECO:0000313" key="8">
    <source>
        <dbReference type="Proteomes" id="UP000789405"/>
    </source>
</evidence>
<dbReference type="InterPro" id="IPR001128">
    <property type="entry name" value="Cyt_P450"/>
</dbReference>
<dbReference type="GO" id="GO:0020037">
    <property type="term" value="F:heme binding"/>
    <property type="evidence" value="ECO:0007669"/>
    <property type="project" value="InterPro"/>
</dbReference>
<dbReference type="PANTHER" id="PTHR24303:SF31">
    <property type="entry name" value="CYTOCHROME P450 307A1-RELATED"/>
    <property type="match status" value="1"/>
</dbReference>
<name>A0A9N9PH93_9GLOM</name>
<dbReference type="GO" id="GO:0004497">
    <property type="term" value="F:monooxygenase activity"/>
    <property type="evidence" value="ECO:0007669"/>
    <property type="project" value="UniProtKB-KW"/>
</dbReference>
<feature type="non-terminal residue" evidence="7">
    <location>
        <position position="1"/>
    </location>
</feature>
<dbReference type="SUPFAM" id="SSF48264">
    <property type="entry name" value="Cytochrome P450"/>
    <property type="match status" value="1"/>
</dbReference>
<keyword evidence="2 6" id="KW-0479">Metal-binding</keyword>
<organism evidence="7 8">
    <name type="scientific">Dentiscutata erythropus</name>
    <dbReference type="NCBI Taxonomy" id="1348616"/>
    <lineage>
        <taxon>Eukaryota</taxon>
        <taxon>Fungi</taxon>
        <taxon>Fungi incertae sedis</taxon>
        <taxon>Mucoromycota</taxon>
        <taxon>Glomeromycotina</taxon>
        <taxon>Glomeromycetes</taxon>
        <taxon>Diversisporales</taxon>
        <taxon>Gigasporaceae</taxon>
        <taxon>Dentiscutata</taxon>
    </lineage>
</organism>